<feature type="domain" description="Transcriptional regulator DauR-like HTH" evidence="2">
    <location>
        <begin position="154"/>
        <end position="212"/>
    </location>
</feature>
<protein>
    <recommendedName>
        <fullName evidence="4">Transcriptional regulator</fullName>
    </recommendedName>
</protein>
<organism evidence="3">
    <name type="scientific">Caldisericum exile</name>
    <dbReference type="NCBI Taxonomy" id="693075"/>
    <lineage>
        <taxon>Bacteria</taxon>
        <taxon>Pseudomonadati</taxon>
        <taxon>Caldisericota/Cryosericota group</taxon>
        <taxon>Caldisericota</taxon>
        <taxon>Caldisericia</taxon>
        <taxon>Caldisericales</taxon>
        <taxon>Caldisericaceae</taxon>
        <taxon>Caldisericum</taxon>
    </lineage>
</organism>
<dbReference type="EMBL" id="DTHV01000145">
    <property type="protein sequence ID" value="HGW60687.1"/>
    <property type="molecule type" value="Genomic_DNA"/>
</dbReference>
<sequence>MFTKEDELILEALKNVVHGLATLLGDDCEVVLHSFKDVDHSIVAIENGHITGRQIGSTLTEAGSKIIKDVISHKKDIVGPYKSFSPNGRILRSVTIPIRNKRKLIGLLCINMDISKFLQTEDFLKTFLSFENPRNTNDLQKVGSALLSNLKEQIFEETMLMVETKGPIRRRDKNRIIVKNLYGQDFFALKDSVEFVAKKLGVSIFTIYKYIKELKEMKGG</sequence>
<feature type="domain" description="YheO-like" evidence="1">
    <location>
        <begin position="10"/>
        <end position="121"/>
    </location>
</feature>
<dbReference type="InterPro" id="IPR013559">
    <property type="entry name" value="YheO"/>
</dbReference>
<dbReference type="Pfam" id="PF13309">
    <property type="entry name" value="HTH_22"/>
    <property type="match status" value="1"/>
</dbReference>
<proteinExistence type="predicted"/>
<evidence type="ECO:0008006" key="4">
    <source>
        <dbReference type="Google" id="ProtNLM"/>
    </source>
</evidence>
<dbReference type="InterPro" id="IPR039446">
    <property type="entry name" value="DauR-like"/>
</dbReference>
<name>A0A7C4U1E4_9BACT</name>
<dbReference type="AlphaFoldDB" id="A0A7C4U1E4"/>
<dbReference type="Pfam" id="PF08348">
    <property type="entry name" value="PAS_6"/>
    <property type="match status" value="1"/>
</dbReference>
<evidence type="ECO:0000259" key="2">
    <source>
        <dbReference type="Pfam" id="PF13309"/>
    </source>
</evidence>
<evidence type="ECO:0000313" key="3">
    <source>
        <dbReference type="EMBL" id="HGW60687.1"/>
    </source>
</evidence>
<accession>A0A7C4U1E4</accession>
<dbReference type="InterPro" id="IPR039445">
    <property type="entry name" value="DauR-like_HTH"/>
</dbReference>
<dbReference type="PANTHER" id="PTHR35568">
    <property type="entry name" value="TRANSCRIPTIONAL REGULATOR DAUR"/>
    <property type="match status" value="1"/>
</dbReference>
<reference evidence="3" key="1">
    <citation type="journal article" date="2020" name="mSystems">
        <title>Genome- and Community-Level Interaction Insights into Carbon Utilization and Element Cycling Functions of Hydrothermarchaeota in Hydrothermal Sediment.</title>
        <authorList>
            <person name="Zhou Z."/>
            <person name="Liu Y."/>
            <person name="Xu W."/>
            <person name="Pan J."/>
            <person name="Luo Z.H."/>
            <person name="Li M."/>
        </authorList>
    </citation>
    <scope>NUCLEOTIDE SEQUENCE [LARGE SCALE GENOMIC DNA]</scope>
    <source>
        <strain evidence="3">SpSt-794</strain>
    </source>
</reference>
<evidence type="ECO:0000259" key="1">
    <source>
        <dbReference type="Pfam" id="PF08348"/>
    </source>
</evidence>
<gene>
    <name evidence="3" type="ORF">ENV82_04585</name>
</gene>
<comment type="caution">
    <text evidence="3">The sequence shown here is derived from an EMBL/GenBank/DDBJ whole genome shotgun (WGS) entry which is preliminary data.</text>
</comment>
<dbReference type="PANTHER" id="PTHR35568:SF1">
    <property type="entry name" value="TRANSCRIPTIONAL REGULATOR DAUR"/>
    <property type="match status" value="1"/>
</dbReference>